<evidence type="ECO:0000256" key="6">
    <source>
        <dbReference type="ARBA" id="ARBA00022825"/>
    </source>
</evidence>
<keyword evidence="6 7" id="KW-0720">Serine protease</keyword>
<dbReference type="InterPro" id="IPR015500">
    <property type="entry name" value="Peptidase_S8_subtilisin-rel"/>
</dbReference>
<dbReference type="CDD" id="cd07484">
    <property type="entry name" value="Peptidases_S8_Thermitase_like"/>
    <property type="match status" value="1"/>
</dbReference>
<dbReference type="AlphaFoldDB" id="A0A2S9XJ27"/>
<evidence type="ECO:0000313" key="13">
    <source>
        <dbReference type="Proteomes" id="UP000237968"/>
    </source>
</evidence>
<comment type="similarity">
    <text evidence="2 7 8">Belongs to the peptidase S8 family.</text>
</comment>
<dbReference type="Proteomes" id="UP000237968">
    <property type="component" value="Unassembled WGS sequence"/>
</dbReference>
<evidence type="ECO:0000313" key="12">
    <source>
        <dbReference type="EMBL" id="PRP92879.1"/>
    </source>
</evidence>
<dbReference type="PANTHER" id="PTHR43806:SF11">
    <property type="entry name" value="CEREVISIN-RELATED"/>
    <property type="match status" value="1"/>
</dbReference>
<evidence type="ECO:0000256" key="3">
    <source>
        <dbReference type="ARBA" id="ARBA00022525"/>
    </source>
</evidence>
<evidence type="ECO:0000256" key="9">
    <source>
        <dbReference type="SAM" id="MobiDB-lite"/>
    </source>
</evidence>
<keyword evidence="3" id="KW-0964">Secreted</keyword>
<dbReference type="InterPro" id="IPR023827">
    <property type="entry name" value="Peptidase_S8_Asp-AS"/>
</dbReference>
<dbReference type="InterPro" id="IPR050131">
    <property type="entry name" value="Peptidase_S8_subtilisin-like"/>
</dbReference>
<keyword evidence="4 7" id="KW-0645">Protease</keyword>
<feature type="active site" description="Charge relay system" evidence="7">
    <location>
        <position position="418"/>
    </location>
</feature>
<evidence type="ECO:0000256" key="8">
    <source>
        <dbReference type="RuleBase" id="RU003355"/>
    </source>
</evidence>
<sequence>MQRNAPVVTRTRLALAGSALFGLSCLLAWQHRDVDDGLRAEDIAQTTIEQELAEGQDGRQLLLDLVEPEDGEGGSEAELERLVRSLGLRAEPAGFYSETEHLWRVHGSPEQLAALQRELADHPLIEGVEADVTYSLPSGTFSVLDQDQVDDGADIAKPPRPRFVPNDPMYKLQWHLDAINVPEAWMHTRGRGATVAVIDTGVAYKDLEWKKVSAKAVPDLAGIEFVHGKSFVSNGLPDGLDDHAHGTHVTGTVAQATDNGVGVAGIAHKAKIMPLKVLGATGGGSVADIANAIRYAADNGADVINMSLGGPLPSRVMAKAVAYAHDKGVTVVCAAGNEKRSRVSYPAAYEGSVAVAATDYEGKRSFYSNWGKQLDISAPGGDTRSDKNGDGQPDGVLQNTIAIQDPSRNDYLWFQGTSMASPHAAGVAGMIVAQGVTNPKEVERILKETAVHPNKKEWDKEYGAGIIDAEAAAIAARSSYRGERLGFAGLLGLVGLGGLGFAGIGAAAMTGSARRRKLIAGTGLVAGLGLSVGAVTMPAAYMLGGLTTWLGSGLFLSALLPVLLTVVLLQIKSLRGFLAGLSLGWAALLVHGAVVLPTLIEGVPGGAGWDRLWLAGNAALCLWLAHRVGRAGTDSPSDAT</sequence>
<comment type="caution">
    <text evidence="12">The sequence shown here is derived from an EMBL/GenBank/DDBJ whole genome shotgun (WGS) entry which is preliminary data.</text>
</comment>
<dbReference type="Gene3D" id="3.40.50.200">
    <property type="entry name" value="Peptidase S8/S53 domain"/>
    <property type="match status" value="1"/>
</dbReference>
<keyword evidence="13" id="KW-1185">Reference proteome</keyword>
<dbReference type="PROSITE" id="PS00136">
    <property type="entry name" value="SUBTILASE_ASP"/>
    <property type="match status" value="1"/>
</dbReference>
<dbReference type="PROSITE" id="PS51257">
    <property type="entry name" value="PROKAR_LIPOPROTEIN"/>
    <property type="match status" value="1"/>
</dbReference>
<evidence type="ECO:0000256" key="10">
    <source>
        <dbReference type="SAM" id="Phobius"/>
    </source>
</evidence>
<dbReference type="SUPFAM" id="SSF52743">
    <property type="entry name" value="Subtilisin-like"/>
    <property type="match status" value="1"/>
</dbReference>
<gene>
    <name evidence="12" type="ORF">ENSA5_46450</name>
</gene>
<protein>
    <submittedName>
        <fullName evidence="12">Thermophilic serine proteinase</fullName>
        <ecNumber evidence="12">3.4.21.-</ecNumber>
    </submittedName>
</protein>
<evidence type="ECO:0000256" key="1">
    <source>
        <dbReference type="ARBA" id="ARBA00004613"/>
    </source>
</evidence>
<dbReference type="GO" id="GO:0006508">
    <property type="term" value="P:proteolysis"/>
    <property type="evidence" value="ECO:0007669"/>
    <property type="project" value="UniProtKB-KW"/>
</dbReference>
<feature type="transmembrane region" description="Helical" evidence="10">
    <location>
        <begin position="518"/>
        <end position="543"/>
    </location>
</feature>
<dbReference type="GO" id="GO:0005576">
    <property type="term" value="C:extracellular region"/>
    <property type="evidence" value="ECO:0007669"/>
    <property type="project" value="UniProtKB-SubCell"/>
</dbReference>
<dbReference type="RefSeq" id="WP_106393904.1">
    <property type="nucleotide sequence ID" value="NZ_PVNK01000201.1"/>
</dbReference>
<keyword evidence="5 7" id="KW-0378">Hydrolase</keyword>
<dbReference type="PROSITE" id="PS51892">
    <property type="entry name" value="SUBTILASE"/>
    <property type="match status" value="1"/>
</dbReference>
<dbReference type="PANTHER" id="PTHR43806">
    <property type="entry name" value="PEPTIDASE S8"/>
    <property type="match status" value="1"/>
</dbReference>
<feature type="region of interest" description="Disordered" evidence="9">
    <location>
        <begin position="377"/>
        <end position="397"/>
    </location>
</feature>
<accession>A0A2S9XJ27</accession>
<comment type="subcellular location">
    <subcellularLocation>
        <location evidence="1">Secreted</location>
    </subcellularLocation>
</comment>
<feature type="domain" description="Peptidase S8/S53" evidence="11">
    <location>
        <begin position="190"/>
        <end position="465"/>
    </location>
</feature>
<dbReference type="InterPro" id="IPR034084">
    <property type="entry name" value="Thermitase-like_dom"/>
</dbReference>
<dbReference type="Pfam" id="PF00082">
    <property type="entry name" value="Peptidase_S8"/>
    <property type="match status" value="1"/>
</dbReference>
<evidence type="ECO:0000256" key="4">
    <source>
        <dbReference type="ARBA" id="ARBA00022670"/>
    </source>
</evidence>
<dbReference type="InterPro" id="IPR023828">
    <property type="entry name" value="Peptidase_S8_Ser-AS"/>
</dbReference>
<evidence type="ECO:0000256" key="2">
    <source>
        <dbReference type="ARBA" id="ARBA00011073"/>
    </source>
</evidence>
<keyword evidence="10" id="KW-0472">Membrane</keyword>
<feature type="active site" description="Charge relay system" evidence="7">
    <location>
        <position position="245"/>
    </location>
</feature>
<dbReference type="GO" id="GO:0004252">
    <property type="term" value="F:serine-type endopeptidase activity"/>
    <property type="evidence" value="ECO:0007669"/>
    <property type="project" value="UniProtKB-UniRule"/>
</dbReference>
<feature type="transmembrane region" description="Helical" evidence="10">
    <location>
        <begin position="485"/>
        <end position="506"/>
    </location>
</feature>
<reference evidence="12 13" key="1">
    <citation type="submission" date="2018-03" db="EMBL/GenBank/DDBJ databases">
        <title>Draft Genome Sequences of the Obligatory Marine Myxobacteria Enhygromyxa salina SWB005.</title>
        <authorList>
            <person name="Poehlein A."/>
            <person name="Moghaddam J.A."/>
            <person name="Harms H."/>
            <person name="Alanjari M."/>
            <person name="Koenig G.M."/>
            <person name="Daniel R."/>
            <person name="Schaeberle T.F."/>
        </authorList>
    </citation>
    <scope>NUCLEOTIDE SEQUENCE [LARGE SCALE GENOMIC DNA]</scope>
    <source>
        <strain evidence="12 13">SWB005</strain>
    </source>
</reference>
<dbReference type="InterPro" id="IPR000209">
    <property type="entry name" value="Peptidase_S8/S53_dom"/>
</dbReference>
<feature type="active site" description="Charge relay system" evidence="7">
    <location>
        <position position="199"/>
    </location>
</feature>
<feature type="transmembrane region" description="Helical" evidence="10">
    <location>
        <begin position="576"/>
        <end position="600"/>
    </location>
</feature>
<organism evidence="12 13">
    <name type="scientific">Enhygromyxa salina</name>
    <dbReference type="NCBI Taxonomy" id="215803"/>
    <lineage>
        <taxon>Bacteria</taxon>
        <taxon>Pseudomonadati</taxon>
        <taxon>Myxococcota</taxon>
        <taxon>Polyangia</taxon>
        <taxon>Nannocystales</taxon>
        <taxon>Nannocystaceae</taxon>
        <taxon>Enhygromyxa</taxon>
    </lineage>
</organism>
<dbReference type="EMBL" id="PVNK01000201">
    <property type="protein sequence ID" value="PRP92879.1"/>
    <property type="molecule type" value="Genomic_DNA"/>
</dbReference>
<keyword evidence="10" id="KW-0812">Transmembrane</keyword>
<name>A0A2S9XJ27_9BACT</name>
<dbReference type="OrthoDB" id="9790784at2"/>
<feature type="transmembrane region" description="Helical" evidence="10">
    <location>
        <begin position="549"/>
        <end position="569"/>
    </location>
</feature>
<dbReference type="InterPro" id="IPR036852">
    <property type="entry name" value="Peptidase_S8/S53_dom_sf"/>
</dbReference>
<proteinExistence type="inferred from homology"/>
<dbReference type="EC" id="3.4.21.-" evidence="12"/>
<keyword evidence="10" id="KW-1133">Transmembrane helix</keyword>
<dbReference type="PROSITE" id="PS00138">
    <property type="entry name" value="SUBTILASE_SER"/>
    <property type="match status" value="1"/>
</dbReference>
<evidence type="ECO:0000259" key="11">
    <source>
        <dbReference type="Pfam" id="PF00082"/>
    </source>
</evidence>
<evidence type="ECO:0000256" key="5">
    <source>
        <dbReference type="ARBA" id="ARBA00022801"/>
    </source>
</evidence>
<evidence type="ECO:0000256" key="7">
    <source>
        <dbReference type="PROSITE-ProRule" id="PRU01240"/>
    </source>
</evidence>
<dbReference type="PRINTS" id="PR00723">
    <property type="entry name" value="SUBTILISIN"/>
</dbReference>